<dbReference type="GO" id="GO:0003676">
    <property type="term" value="F:nucleic acid binding"/>
    <property type="evidence" value="ECO:0007669"/>
    <property type="project" value="InterPro"/>
</dbReference>
<feature type="domain" description="CCHC-type" evidence="4">
    <location>
        <begin position="220"/>
        <end position="233"/>
    </location>
</feature>
<feature type="compositionally biased region" description="Basic and acidic residues" evidence="3">
    <location>
        <begin position="506"/>
        <end position="518"/>
    </location>
</feature>
<evidence type="ECO:0000313" key="6">
    <source>
        <dbReference type="Proteomes" id="UP000188268"/>
    </source>
</evidence>
<dbReference type="OrthoDB" id="1426615at2759"/>
<dbReference type="Proteomes" id="UP000188268">
    <property type="component" value="Unassembled WGS sequence"/>
</dbReference>
<gene>
    <name evidence="5" type="ORF">CCACVL1_06334</name>
</gene>
<dbReference type="CDD" id="cd06222">
    <property type="entry name" value="RNase_H_like"/>
    <property type="match status" value="1"/>
</dbReference>
<name>A0A1R3JG85_COCAP</name>
<feature type="compositionally biased region" description="Polar residues" evidence="3">
    <location>
        <begin position="519"/>
        <end position="530"/>
    </location>
</feature>
<dbReference type="InterPro" id="IPR013103">
    <property type="entry name" value="RVT_2"/>
</dbReference>
<dbReference type="InterPro" id="IPR043502">
    <property type="entry name" value="DNA/RNA_pol_sf"/>
</dbReference>
<dbReference type="InterPro" id="IPR036397">
    <property type="entry name" value="RNaseH_sf"/>
</dbReference>
<dbReference type="GO" id="GO:0004190">
    <property type="term" value="F:aspartic-type endopeptidase activity"/>
    <property type="evidence" value="ECO:0007669"/>
    <property type="project" value="UniProtKB-KW"/>
</dbReference>
<keyword evidence="2" id="KW-0862">Zinc</keyword>
<dbReference type="InterPro" id="IPR044730">
    <property type="entry name" value="RNase_H-like_dom_plant"/>
</dbReference>
<evidence type="ECO:0000256" key="2">
    <source>
        <dbReference type="PROSITE-ProRule" id="PRU00047"/>
    </source>
</evidence>
<keyword evidence="2" id="KW-0479">Metal-binding</keyword>
<evidence type="ECO:0000256" key="3">
    <source>
        <dbReference type="SAM" id="MobiDB-lite"/>
    </source>
</evidence>
<organism evidence="5 6">
    <name type="scientific">Corchorus capsularis</name>
    <name type="common">Jute</name>
    <dbReference type="NCBI Taxonomy" id="210143"/>
    <lineage>
        <taxon>Eukaryota</taxon>
        <taxon>Viridiplantae</taxon>
        <taxon>Streptophyta</taxon>
        <taxon>Embryophyta</taxon>
        <taxon>Tracheophyta</taxon>
        <taxon>Spermatophyta</taxon>
        <taxon>Magnoliopsida</taxon>
        <taxon>eudicotyledons</taxon>
        <taxon>Gunneridae</taxon>
        <taxon>Pentapetalae</taxon>
        <taxon>rosids</taxon>
        <taxon>malvids</taxon>
        <taxon>Malvales</taxon>
        <taxon>Malvaceae</taxon>
        <taxon>Grewioideae</taxon>
        <taxon>Apeibeae</taxon>
        <taxon>Corchorus</taxon>
    </lineage>
</organism>
<dbReference type="OMA" id="HESTFVE"/>
<dbReference type="AlphaFoldDB" id="A0A1R3JG85"/>
<dbReference type="PANTHER" id="PTHR11439:SF467">
    <property type="entry name" value="INTEGRASE CATALYTIC DOMAIN-CONTAINING PROTEIN"/>
    <property type="match status" value="1"/>
</dbReference>
<dbReference type="Gene3D" id="3.30.420.10">
    <property type="entry name" value="Ribonuclease H-like superfamily/Ribonuclease H"/>
    <property type="match status" value="1"/>
</dbReference>
<dbReference type="InterPro" id="IPR002156">
    <property type="entry name" value="RNaseH_domain"/>
</dbReference>
<evidence type="ECO:0000259" key="4">
    <source>
        <dbReference type="PROSITE" id="PS50158"/>
    </source>
</evidence>
<keyword evidence="6" id="KW-1185">Reference proteome</keyword>
<keyword evidence="1" id="KW-0645">Protease</keyword>
<dbReference type="PANTHER" id="PTHR11439">
    <property type="entry name" value="GAG-POL-RELATED RETROTRANSPOSON"/>
    <property type="match status" value="1"/>
</dbReference>
<reference evidence="5 6" key="1">
    <citation type="submission" date="2013-09" db="EMBL/GenBank/DDBJ databases">
        <title>Corchorus capsularis genome sequencing.</title>
        <authorList>
            <person name="Alam M."/>
            <person name="Haque M.S."/>
            <person name="Islam M.S."/>
            <person name="Emdad E.M."/>
            <person name="Islam M.M."/>
            <person name="Ahmed B."/>
            <person name="Halim A."/>
            <person name="Hossen Q.M.M."/>
            <person name="Hossain M.Z."/>
            <person name="Ahmed R."/>
            <person name="Khan M.M."/>
            <person name="Islam R."/>
            <person name="Rashid M.M."/>
            <person name="Khan S.A."/>
            <person name="Rahman M.S."/>
            <person name="Alam M."/>
        </authorList>
    </citation>
    <scope>NUCLEOTIDE SEQUENCE [LARGE SCALE GENOMIC DNA]</scope>
    <source>
        <strain evidence="6">cv. CVL-1</strain>
        <tissue evidence="5">Whole seedling</tissue>
    </source>
</reference>
<proteinExistence type="predicted"/>
<dbReference type="InterPro" id="IPR012337">
    <property type="entry name" value="RNaseH-like_sf"/>
</dbReference>
<evidence type="ECO:0000313" key="5">
    <source>
        <dbReference type="EMBL" id="OMO93820.1"/>
    </source>
</evidence>
<dbReference type="PROSITE" id="PS50158">
    <property type="entry name" value="ZF_CCHC"/>
    <property type="match status" value="1"/>
</dbReference>
<dbReference type="GO" id="GO:0004523">
    <property type="term" value="F:RNA-DNA hybrid ribonuclease activity"/>
    <property type="evidence" value="ECO:0007669"/>
    <property type="project" value="InterPro"/>
</dbReference>
<dbReference type="GO" id="GO:0008270">
    <property type="term" value="F:zinc ion binding"/>
    <property type="evidence" value="ECO:0007669"/>
    <property type="project" value="UniProtKB-KW"/>
</dbReference>
<dbReference type="Pfam" id="PF22936">
    <property type="entry name" value="Pol_BBD"/>
    <property type="match status" value="1"/>
</dbReference>
<evidence type="ECO:0000256" key="1">
    <source>
        <dbReference type="ARBA" id="ARBA00022750"/>
    </source>
</evidence>
<keyword evidence="2" id="KW-0863">Zinc-finger</keyword>
<dbReference type="SUPFAM" id="SSF53098">
    <property type="entry name" value="Ribonuclease H-like"/>
    <property type="match status" value="2"/>
</dbReference>
<accession>A0A1R3JG85</accession>
<keyword evidence="1" id="KW-0378">Hydrolase</keyword>
<dbReference type="Gramene" id="OMO93820">
    <property type="protein sequence ID" value="OMO93820"/>
    <property type="gene ID" value="CCACVL1_06334"/>
</dbReference>
<sequence>MIEKDNTPHESRIVSHESRIIVQDNTSFPSGIILDDTNFPLWSQLLEMRIGARNKSEFLTAKEIWEAVAKTFYDGSDETQLFELNRRSFTTHQSGRPLSLYYNELIGIFQEIDARVQTREGNAIVILSLHKYMTRLRVHIFLAGLDPEFNQARSEILRKDPPLDLESCYEYVRKNHNQRQTVEEPKVQSDGMVRLASRTRPTHSYPKGKKSGTKGNNYTCTHCGEEGHSKQSCYEIIRYHEWWDFTKKPRKKIGQAATTTIDEEVIASTSNAVAAHFAKADNPGLSKTYLTKNDAWVTDTGATDHMTSDSNPLCSIRSSVQPHILTADGGVSPVTGEGSVHVSNSINLDTVLIVHSLSSKLLSDLYKMVASQYQCRIQVLQSNNGERKNRQILEVVRASLFGMKVPRDYWGEAVCSAAYLINRTPSRVINFKTPYQKLHELGSAPIGSNLEPRVFGCTAGHECSLQGETTLNLGDDNTLKSFNGQAQIDTPPDVELSHFDTYPEVVHPEGVDGPHENQDSTTSQGTPTSIEISNVSPQVISLPSPPVIHESTFVEIEPRYPIRTNRGIPKIKYDHDLKDNTTYPINNYTSSLRLSKSHALVINQLSPISIPRNDSNEIAALQESLATELELKDLEHLKYFLGIEVARSSNGISLCQRKYVLDLLAETSMFDCKPAETPIVMNHKLTIQQDQTPGNKERYQRLVGRLIYLSHTRPSIAYAVSIVSQFMHAPSEDHIEAVYRILRYLKSSLGKGLLFAKNGDLEIKGYTDADWAGSQTDRKSTSGLLSGIKVLCEGSRWRVGEGSLDIWQDRWLVITPSYVPRPREGVVKTPMKVVDLMDFDNRSWLEEKLLEFFCDDDIMSIMCLPVPRAPTRDCLIWNETTLGNFSVRSAYYVARITLVSSLIRRGLDIDDICDTCEPCLSAWDGECEFWPYFLAKTTRVGCIDKVICSLWFLWQNRNSCIYNQICRMSDALVAAEVSLLQQLHVSSASLQVSSGTTGRRLVKWHPPPQGMVKINVDASFPNQEGVAGLGVAIRDSNGDIIVSAWRELFFVSNSLYAEVHALLFAFELALEWGVTSCVFESNSLMANSLMAIKEIKSYKPCWWEGGNLIYEIRDLALLFDECVFAHVNREANVLTHRLARLLVNRLWSGALAPDVCNPDSSHQ</sequence>
<dbReference type="InterPro" id="IPR054722">
    <property type="entry name" value="PolX-like_BBD"/>
</dbReference>
<protein>
    <recommendedName>
        <fullName evidence="4">CCHC-type domain-containing protein</fullName>
    </recommendedName>
</protein>
<comment type="caution">
    <text evidence="5">The sequence shown here is derived from an EMBL/GenBank/DDBJ whole genome shotgun (WGS) entry which is preliminary data.</text>
</comment>
<dbReference type="Pfam" id="PF07727">
    <property type="entry name" value="RVT_2"/>
    <property type="match status" value="1"/>
</dbReference>
<feature type="region of interest" description="Disordered" evidence="3">
    <location>
        <begin position="505"/>
        <end position="530"/>
    </location>
</feature>
<dbReference type="EMBL" id="AWWV01008033">
    <property type="protein sequence ID" value="OMO93820.1"/>
    <property type="molecule type" value="Genomic_DNA"/>
</dbReference>
<keyword evidence="1" id="KW-0064">Aspartyl protease</keyword>
<dbReference type="SUPFAM" id="SSF56672">
    <property type="entry name" value="DNA/RNA polymerases"/>
    <property type="match status" value="1"/>
</dbReference>
<dbReference type="Pfam" id="PF13456">
    <property type="entry name" value="RVT_3"/>
    <property type="match status" value="1"/>
</dbReference>
<dbReference type="InterPro" id="IPR001878">
    <property type="entry name" value="Znf_CCHC"/>
</dbReference>